<keyword evidence="3" id="KW-0238">DNA-binding</keyword>
<protein>
    <submittedName>
        <fullName evidence="5">DnaB-like helicase N-terminal domain-containing protein</fullName>
    </submittedName>
</protein>
<keyword evidence="1" id="KW-0639">Primosome</keyword>
<evidence type="ECO:0000313" key="5">
    <source>
        <dbReference type="EMBL" id="MFA0809352.1"/>
    </source>
</evidence>
<dbReference type="Gene3D" id="1.10.860.10">
    <property type="entry name" value="DNAb Helicase, Chain A"/>
    <property type="match status" value="1"/>
</dbReference>
<feature type="domain" description="DNA helicase DnaB-like N-terminal" evidence="4">
    <location>
        <begin position="18"/>
        <end position="119"/>
    </location>
</feature>
<gene>
    <name evidence="5" type="ORF">ACCI49_00350</name>
</gene>
<dbReference type="EMBL" id="JBGMEK010000001">
    <property type="protein sequence ID" value="MFA0809352.1"/>
    <property type="molecule type" value="Genomic_DNA"/>
</dbReference>
<proteinExistence type="predicted"/>
<dbReference type="InterPro" id="IPR016136">
    <property type="entry name" value="DNA_helicase_N/primase_C"/>
</dbReference>
<dbReference type="SUPFAM" id="SSF48024">
    <property type="entry name" value="N-terminal domain of DnaB helicase"/>
    <property type="match status" value="1"/>
</dbReference>
<keyword evidence="6" id="KW-1185">Reference proteome</keyword>
<dbReference type="PANTHER" id="PTHR30153:SF2">
    <property type="entry name" value="REPLICATIVE DNA HELICASE"/>
    <property type="match status" value="1"/>
</dbReference>
<accession>A0ABV4NTR6</accession>
<dbReference type="PANTHER" id="PTHR30153">
    <property type="entry name" value="REPLICATIVE DNA HELICASE DNAB"/>
    <property type="match status" value="1"/>
</dbReference>
<evidence type="ECO:0000256" key="2">
    <source>
        <dbReference type="ARBA" id="ARBA00022705"/>
    </source>
</evidence>
<comment type="caution">
    <text evidence="5">The sequence shown here is derived from an EMBL/GenBank/DDBJ whole genome shotgun (WGS) entry which is preliminary data.</text>
</comment>
<dbReference type="Pfam" id="PF00772">
    <property type="entry name" value="DnaB"/>
    <property type="match status" value="1"/>
</dbReference>
<evidence type="ECO:0000313" key="6">
    <source>
        <dbReference type="Proteomes" id="UP001569428"/>
    </source>
</evidence>
<name>A0ABV4NTR6_9GAMM</name>
<reference evidence="5 6" key="1">
    <citation type="submission" date="2024-08" db="EMBL/GenBank/DDBJ databases">
        <authorList>
            <person name="Ishaq N."/>
        </authorList>
    </citation>
    <scope>NUCLEOTIDE SEQUENCE [LARGE SCALE GENOMIC DNA]</scope>
    <source>
        <strain evidence="5 6">DSM 18651</strain>
    </source>
</reference>
<dbReference type="Proteomes" id="UP001569428">
    <property type="component" value="Unassembled WGS sequence"/>
</dbReference>
<organism evidence="5 6">
    <name type="scientific">Microbulbifer epialgicus</name>
    <dbReference type="NCBI Taxonomy" id="393907"/>
    <lineage>
        <taxon>Bacteria</taxon>
        <taxon>Pseudomonadati</taxon>
        <taxon>Pseudomonadota</taxon>
        <taxon>Gammaproteobacteria</taxon>
        <taxon>Cellvibrionales</taxon>
        <taxon>Microbulbiferaceae</taxon>
        <taxon>Microbulbifer</taxon>
    </lineage>
</organism>
<sequence>MEITTDGNTANKVNSLPQPHSLEAERFVLGGLISDPDRIDAVTEQLDKEDFFSMSHRNIFAVIREMKDDELSINIDSLAEALDRRDLISQVGGPAYLESLVANTLSAAHIVSYAKIVSERSTLRQMITAAG</sequence>
<dbReference type="InterPro" id="IPR036185">
    <property type="entry name" value="DNA_heli_DnaB-like_N_sf"/>
</dbReference>
<dbReference type="RefSeq" id="WP_371836973.1">
    <property type="nucleotide sequence ID" value="NZ_JBGMEK010000001.1"/>
</dbReference>
<keyword evidence="2" id="KW-0235">DNA replication</keyword>
<evidence type="ECO:0000256" key="3">
    <source>
        <dbReference type="ARBA" id="ARBA00023125"/>
    </source>
</evidence>
<evidence type="ECO:0000259" key="4">
    <source>
        <dbReference type="Pfam" id="PF00772"/>
    </source>
</evidence>
<evidence type="ECO:0000256" key="1">
    <source>
        <dbReference type="ARBA" id="ARBA00022515"/>
    </source>
</evidence>
<dbReference type="InterPro" id="IPR007693">
    <property type="entry name" value="DNA_helicase_DnaB-like_N"/>
</dbReference>